<name>A0ACC2BE78_DIPCM</name>
<reference evidence="2" key="1">
    <citation type="journal article" date="2024" name="Proc. Natl. Acad. Sci. U.S.A.">
        <title>Extraordinary preservation of gene collinearity over three hundred million years revealed in homosporous lycophytes.</title>
        <authorList>
            <person name="Li C."/>
            <person name="Wickell D."/>
            <person name="Kuo L.Y."/>
            <person name="Chen X."/>
            <person name="Nie B."/>
            <person name="Liao X."/>
            <person name="Peng D."/>
            <person name="Ji J."/>
            <person name="Jenkins J."/>
            <person name="Williams M."/>
            <person name="Shu S."/>
            <person name="Plott C."/>
            <person name="Barry K."/>
            <person name="Rajasekar S."/>
            <person name="Grimwood J."/>
            <person name="Han X."/>
            <person name="Sun S."/>
            <person name="Hou Z."/>
            <person name="He W."/>
            <person name="Dai G."/>
            <person name="Sun C."/>
            <person name="Schmutz J."/>
            <person name="Leebens-Mack J.H."/>
            <person name="Li F.W."/>
            <person name="Wang L."/>
        </authorList>
    </citation>
    <scope>NUCLEOTIDE SEQUENCE [LARGE SCALE GENOMIC DNA]</scope>
    <source>
        <strain evidence="2">cv. PW_Plant_1</strain>
    </source>
</reference>
<sequence length="352" mass="38334">MAMLLNRSSRLRHSSLSRLIHTGFAASSSPSLLSAIDRDQKADLPAFCSSSSASSSHTKELGFAAISAAVGAVAFFSAWHVGTSSSPAEMEADKIALNPNEWKHFKLQQSEKISHNTKLHRFELDPDSKLGLNVASCILTRAQMGTDKDGKPKFVIRPYTPISNKNAKGYFDLLIKEYPEGKLSKHIANLKPGDTLEVKGPIPKLTYTPNMKKNIGMIAGGTGVTPMLQIIEEILNNPEDNTQIAFLYGNLSPEEILLKERIDALAESHPNLKVFYIVDKPTDGWRGGSGYITKDLIVKGMPAPADDILILVCGPPGMMKHISGDKAPDRSQGELSGLLKEAGYKADQVYKF</sequence>
<evidence type="ECO:0000313" key="2">
    <source>
        <dbReference type="Proteomes" id="UP001162992"/>
    </source>
</evidence>
<organism evidence="1 2">
    <name type="scientific">Diphasiastrum complanatum</name>
    <name type="common">Issler's clubmoss</name>
    <name type="synonym">Lycopodium complanatum</name>
    <dbReference type="NCBI Taxonomy" id="34168"/>
    <lineage>
        <taxon>Eukaryota</taxon>
        <taxon>Viridiplantae</taxon>
        <taxon>Streptophyta</taxon>
        <taxon>Embryophyta</taxon>
        <taxon>Tracheophyta</taxon>
        <taxon>Lycopodiopsida</taxon>
        <taxon>Lycopodiales</taxon>
        <taxon>Lycopodiaceae</taxon>
        <taxon>Lycopodioideae</taxon>
        <taxon>Diphasiastrum</taxon>
    </lineage>
</organism>
<proteinExistence type="predicted"/>
<dbReference type="Proteomes" id="UP001162992">
    <property type="component" value="Chromosome 16"/>
</dbReference>
<gene>
    <name evidence="1" type="ORF">O6H91_16G078500</name>
</gene>
<keyword evidence="2" id="KW-1185">Reference proteome</keyword>
<comment type="caution">
    <text evidence="1">The sequence shown here is derived from an EMBL/GenBank/DDBJ whole genome shotgun (WGS) entry which is preliminary data.</text>
</comment>
<accession>A0ACC2BE78</accession>
<evidence type="ECO:0000313" key="1">
    <source>
        <dbReference type="EMBL" id="KAJ7527962.1"/>
    </source>
</evidence>
<protein>
    <submittedName>
        <fullName evidence="1">Uncharacterized protein</fullName>
    </submittedName>
</protein>
<dbReference type="EMBL" id="CM055107">
    <property type="protein sequence ID" value="KAJ7527962.1"/>
    <property type="molecule type" value="Genomic_DNA"/>
</dbReference>